<evidence type="ECO:0000256" key="5">
    <source>
        <dbReference type="ARBA" id="ARBA00023027"/>
    </source>
</evidence>
<dbReference type="Pfam" id="PF08240">
    <property type="entry name" value="ADH_N"/>
    <property type="match status" value="1"/>
</dbReference>
<evidence type="ECO:0000256" key="4">
    <source>
        <dbReference type="ARBA" id="ARBA00022833"/>
    </source>
</evidence>
<dbReference type="PANTHER" id="PTHR42813:SF3">
    <property type="entry name" value="GLUTATHIONE-INDEPENDENT FORMALDEHYDE DEHYDROGENASE"/>
    <property type="match status" value="1"/>
</dbReference>
<keyword evidence="8" id="KW-1185">Reference proteome</keyword>
<evidence type="ECO:0000259" key="6">
    <source>
        <dbReference type="Pfam" id="PF08240"/>
    </source>
</evidence>
<dbReference type="CDD" id="cd08282">
    <property type="entry name" value="PFDH_like"/>
    <property type="match status" value="1"/>
</dbReference>
<dbReference type="RefSeq" id="WP_272422242.1">
    <property type="nucleotide sequence ID" value="NZ_JAGTJJ010000048.1"/>
</dbReference>
<evidence type="ECO:0000256" key="3">
    <source>
        <dbReference type="ARBA" id="ARBA00022723"/>
    </source>
</evidence>
<dbReference type="InterPro" id="IPR011032">
    <property type="entry name" value="GroES-like_sf"/>
</dbReference>
<accession>A0A9X3XDP3</accession>
<comment type="similarity">
    <text evidence="2">Belongs to the zinc-containing alcohol dehydrogenase family.</text>
</comment>
<dbReference type="PANTHER" id="PTHR42813">
    <property type="entry name" value="ZINC-TYPE ALCOHOL DEHYDROGENASE-LIKE"/>
    <property type="match status" value="1"/>
</dbReference>
<dbReference type="SUPFAM" id="SSF51735">
    <property type="entry name" value="NAD(P)-binding Rossmann-fold domains"/>
    <property type="match status" value="1"/>
</dbReference>
<dbReference type="GO" id="GO:0046872">
    <property type="term" value="F:metal ion binding"/>
    <property type="evidence" value="ECO:0007669"/>
    <property type="project" value="UniProtKB-KW"/>
</dbReference>
<dbReference type="SUPFAM" id="SSF50129">
    <property type="entry name" value="GroES-like"/>
    <property type="match status" value="1"/>
</dbReference>
<organism evidence="7 8">
    <name type="scientific">Polyangium jinanense</name>
    <dbReference type="NCBI Taxonomy" id="2829994"/>
    <lineage>
        <taxon>Bacteria</taxon>
        <taxon>Pseudomonadati</taxon>
        <taxon>Myxococcota</taxon>
        <taxon>Polyangia</taxon>
        <taxon>Polyangiales</taxon>
        <taxon>Polyangiaceae</taxon>
        <taxon>Polyangium</taxon>
    </lineage>
</organism>
<dbReference type="EMBL" id="JAGTJJ010000048">
    <property type="protein sequence ID" value="MDC3987133.1"/>
    <property type="molecule type" value="Genomic_DNA"/>
</dbReference>
<reference evidence="7 8" key="1">
    <citation type="submission" date="2021-04" db="EMBL/GenBank/DDBJ databases">
        <title>Genome analysis of Polyangium sp.</title>
        <authorList>
            <person name="Li Y."/>
            <person name="Wang J."/>
        </authorList>
    </citation>
    <scope>NUCLEOTIDE SEQUENCE [LARGE SCALE GENOMIC DNA]</scope>
    <source>
        <strain evidence="7 8">SDU14</strain>
    </source>
</reference>
<proteinExistence type="inferred from homology"/>
<keyword evidence="5" id="KW-0520">NAD</keyword>
<gene>
    <name evidence="7" type="ORF">KEG57_42090</name>
</gene>
<dbReference type="Gene3D" id="3.40.50.720">
    <property type="entry name" value="NAD(P)-binding Rossmann-like Domain"/>
    <property type="match status" value="1"/>
</dbReference>
<dbReference type="Gene3D" id="3.90.180.10">
    <property type="entry name" value="Medium-chain alcohol dehydrogenases, catalytic domain"/>
    <property type="match status" value="1"/>
</dbReference>
<keyword evidence="3" id="KW-0479">Metal-binding</keyword>
<comment type="cofactor">
    <cofactor evidence="1">
        <name>Zn(2+)</name>
        <dbReference type="ChEBI" id="CHEBI:29105"/>
    </cofactor>
</comment>
<feature type="domain" description="Alcohol dehydrogenase-like N-terminal" evidence="6">
    <location>
        <begin position="25"/>
        <end position="137"/>
    </location>
</feature>
<sequence>MRAVVYKGRLDVAVEEVPDARIEEPTDAIVQITSAAICGSDLHMYEGRTAAQPGTVLGHEPLGVVEEVGSAVERVKKGDRVVMPFNISCGTCFNCKRGYTAACLNVNPSAHGGAYGYVGMGPFRGGQAEHLRVPFADTNCLSLPGEPRDVFENDFVLLADVFPTGWFATDLAAVEPGMSVAVFGAGPVGLLSAYASSLRGADEIYVVDYVPDRLARAEAMGATAIDFMRGDPVEQIVALRKAQGIATAKMDGVMSGIEAVGFQAVDWTDPSHEAPNRIIEDLIRLVNPTGHIGIVGLYVPEDPGGKNPHAKKGELQISFGKLWEKGISFGTGQTPVMRYGSRLRDLVTSGRARPSQVVTHRMPLDAAPEAYAKLSRREDGFAKVVLDPHM</sequence>
<keyword evidence="4" id="KW-0862">Zinc</keyword>
<dbReference type="InterPro" id="IPR013154">
    <property type="entry name" value="ADH-like_N"/>
</dbReference>
<evidence type="ECO:0000256" key="2">
    <source>
        <dbReference type="ARBA" id="ARBA00008072"/>
    </source>
</evidence>
<evidence type="ECO:0000313" key="7">
    <source>
        <dbReference type="EMBL" id="MDC3987133.1"/>
    </source>
</evidence>
<name>A0A9X3XDP3_9BACT</name>
<protein>
    <submittedName>
        <fullName evidence="7">Glutathione-independent formaldehyde dehydrogenase</fullName>
    </submittedName>
</protein>
<evidence type="ECO:0000313" key="8">
    <source>
        <dbReference type="Proteomes" id="UP001151081"/>
    </source>
</evidence>
<dbReference type="Proteomes" id="UP001151081">
    <property type="component" value="Unassembled WGS sequence"/>
</dbReference>
<dbReference type="AlphaFoldDB" id="A0A9X3XDP3"/>
<comment type="caution">
    <text evidence="7">The sequence shown here is derived from an EMBL/GenBank/DDBJ whole genome shotgun (WGS) entry which is preliminary data.</text>
</comment>
<dbReference type="InterPro" id="IPR036291">
    <property type="entry name" value="NAD(P)-bd_dom_sf"/>
</dbReference>
<evidence type="ECO:0000256" key="1">
    <source>
        <dbReference type="ARBA" id="ARBA00001947"/>
    </source>
</evidence>